<evidence type="ECO:0000256" key="5">
    <source>
        <dbReference type="ARBA" id="ARBA00023306"/>
    </source>
</evidence>
<evidence type="ECO:0000256" key="4">
    <source>
        <dbReference type="ARBA" id="ARBA00023127"/>
    </source>
</evidence>
<dbReference type="InterPro" id="IPR048258">
    <property type="entry name" value="Cyclins_cyclin-box"/>
</dbReference>
<dbReference type="InterPro" id="IPR036915">
    <property type="entry name" value="Cyclin-like_sf"/>
</dbReference>
<evidence type="ECO:0000256" key="2">
    <source>
        <dbReference type="ARBA" id="ARBA00022618"/>
    </source>
</evidence>
<evidence type="ECO:0000259" key="7">
    <source>
        <dbReference type="SMART" id="SM00385"/>
    </source>
</evidence>
<feature type="domain" description="Cyclin C-terminal" evidence="8">
    <location>
        <begin position="437"/>
        <end position="554"/>
    </location>
</feature>
<proteinExistence type="inferred from homology"/>
<evidence type="ECO:0000313" key="9">
    <source>
        <dbReference type="EMBL" id="CAD7440742.1"/>
    </source>
</evidence>
<dbReference type="SMART" id="SM00385">
    <property type="entry name" value="CYCLIN"/>
    <property type="match status" value="2"/>
</dbReference>
<dbReference type="Gene3D" id="1.10.472.10">
    <property type="entry name" value="Cyclin-like"/>
    <property type="match status" value="2"/>
</dbReference>
<evidence type="ECO:0000259" key="8">
    <source>
        <dbReference type="SMART" id="SM01332"/>
    </source>
</evidence>
<protein>
    <recommendedName>
        <fullName evidence="10">Cyclin A</fullName>
    </recommendedName>
</protein>
<dbReference type="FunFam" id="1.10.472.10:FF:000001">
    <property type="entry name" value="G2/mitotic-specific cyclin"/>
    <property type="match status" value="1"/>
</dbReference>
<keyword evidence="2" id="KW-0132">Cell division</keyword>
<evidence type="ECO:0000256" key="3">
    <source>
        <dbReference type="ARBA" id="ARBA00022776"/>
    </source>
</evidence>
<organism evidence="9">
    <name type="scientific">Timema bartmani</name>
    <dbReference type="NCBI Taxonomy" id="61472"/>
    <lineage>
        <taxon>Eukaryota</taxon>
        <taxon>Metazoa</taxon>
        <taxon>Ecdysozoa</taxon>
        <taxon>Arthropoda</taxon>
        <taxon>Hexapoda</taxon>
        <taxon>Insecta</taxon>
        <taxon>Pterygota</taxon>
        <taxon>Neoptera</taxon>
        <taxon>Polyneoptera</taxon>
        <taxon>Phasmatodea</taxon>
        <taxon>Timematodea</taxon>
        <taxon>Timematoidea</taxon>
        <taxon>Timematidae</taxon>
        <taxon>Timema</taxon>
    </lineage>
</organism>
<name>A0A7R9EVC3_9NEOP</name>
<accession>A0A7R9EVC3</accession>
<dbReference type="Pfam" id="PF00134">
    <property type="entry name" value="Cyclin_N"/>
    <property type="match status" value="1"/>
</dbReference>
<evidence type="ECO:0008006" key="10">
    <source>
        <dbReference type="Google" id="ProtNLM"/>
    </source>
</evidence>
<dbReference type="InterPro" id="IPR032447">
    <property type="entry name" value="Cyclin-A_N"/>
</dbReference>
<dbReference type="Pfam" id="PF02984">
    <property type="entry name" value="Cyclin_C"/>
    <property type="match status" value="1"/>
</dbReference>
<dbReference type="AlphaFoldDB" id="A0A7R9EVC3"/>
<gene>
    <name evidence="9" type="ORF">TBIB3V08_LOCUS3233</name>
</gene>
<evidence type="ECO:0000256" key="6">
    <source>
        <dbReference type="RuleBase" id="RU000383"/>
    </source>
</evidence>
<keyword evidence="3" id="KW-0498">Mitosis</keyword>
<dbReference type="InterPro" id="IPR006671">
    <property type="entry name" value="Cyclin_N"/>
</dbReference>
<dbReference type="InterPro" id="IPR013763">
    <property type="entry name" value="Cyclin-like_dom"/>
</dbReference>
<evidence type="ECO:0000256" key="1">
    <source>
        <dbReference type="ARBA" id="ARBA00006955"/>
    </source>
</evidence>
<dbReference type="PROSITE" id="PS00292">
    <property type="entry name" value="CYCLINS"/>
    <property type="match status" value="1"/>
</dbReference>
<comment type="similarity">
    <text evidence="1">Belongs to the cyclin family. Cyclin AB subfamily.</text>
</comment>
<dbReference type="GO" id="GO:0051301">
    <property type="term" value="P:cell division"/>
    <property type="evidence" value="ECO:0007669"/>
    <property type="project" value="UniProtKB-KW"/>
</dbReference>
<dbReference type="GO" id="GO:0044772">
    <property type="term" value="P:mitotic cell cycle phase transition"/>
    <property type="evidence" value="ECO:0007669"/>
    <property type="project" value="InterPro"/>
</dbReference>
<dbReference type="Pfam" id="PF16500">
    <property type="entry name" value="Cyclin_N2"/>
    <property type="match status" value="1"/>
</dbReference>
<dbReference type="SMART" id="SM01332">
    <property type="entry name" value="Cyclin_C"/>
    <property type="match status" value="1"/>
</dbReference>
<dbReference type="InterPro" id="IPR004367">
    <property type="entry name" value="Cyclin_C-dom"/>
</dbReference>
<reference evidence="9" key="1">
    <citation type="submission" date="2020-11" db="EMBL/GenBank/DDBJ databases">
        <authorList>
            <person name="Tran Van P."/>
        </authorList>
    </citation>
    <scope>NUCLEOTIDE SEQUENCE</scope>
</reference>
<dbReference type="GO" id="GO:0016538">
    <property type="term" value="F:cyclin-dependent protein serine/threonine kinase regulator activity"/>
    <property type="evidence" value="ECO:0007669"/>
    <property type="project" value="InterPro"/>
</dbReference>
<dbReference type="SUPFAM" id="SSF47954">
    <property type="entry name" value="Cyclin-like"/>
    <property type="match status" value="2"/>
</dbReference>
<dbReference type="EMBL" id="OD565070">
    <property type="protein sequence ID" value="CAD7440742.1"/>
    <property type="molecule type" value="Genomic_DNA"/>
</dbReference>
<feature type="domain" description="Cyclin-like" evidence="7">
    <location>
        <begin position="344"/>
        <end position="428"/>
    </location>
</feature>
<dbReference type="InterPro" id="IPR039361">
    <property type="entry name" value="Cyclin"/>
</dbReference>
<dbReference type="PANTHER" id="PTHR10177">
    <property type="entry name" value="CYCLINS"/>
    <property type="match status" value="1"/>
</dbReference>
<sequence length="560" mass="63689">MNLDLPVIGSLVFCKSGVLDQAATEADLENNVVESKQSIKENIPLRRRAVLGQLNSNRLPPQPGNTKQFEKLVAQCTNSFPRHSRETSCPVYEPFPPAQSRNQLPSVRTLSPGTVEKPVAQCTNPFPRHSRETSCPVYEPFPLAQSKNQLPKVLTLSPGTVKKPIAQGTNPFPWHSRETICPDENKWASKKNVQPSQATFSIYEDEPEDEKPVAVLKIKQQPPPLAECDVKLKGLPGNVTGLHRVPLQEMVLVPHASANILPESPMVLDKTLSENGSPMILDKSHKETPVEKEKTFQSHLVDMEEYREEVYKYLRKVETRHRGKPRYMLKQPDISYSMRAILVDWLVEVAEEYRLQTETLYLSVSYIDRFLSYMSVMRAKLQLVGTAAMFIASKYEEIYPPDINEFVYITDDTYTKQQVLRMEHLILKVLSFDLSVPTTLSFITSYCSLCPVSDTVLFLAMYISELSLLEADPYMGFLPSEKAASALAIARFEQELEPWTQELEDASGYKLDQLKMCIQELKRTYCNAPNLPQKAIQDKYKEHRWHNVSLLLPRKPALFG</sequence>
<dbReference type="CDD" id="cd20504">
    <property type="entry name" value="CYCLIN_CCNA_rpt1"/>
    <property type="match status" value="1"/>
</dbReference>
<keyword evidence="5" id="KW-0131">Cell cycle</keyword>
<keyword evidence="4 6" id="KW-0195">Cyclin</keyword>
<feature type="domain" description="Cyclin-like" evidence="7">
    <location>
        <begin position="441"/>
        <end position="523"/>
    </location>
</feature>
<dbReference type="GO" id="GO:0005634">
    <property type="term" value="C:nucleus"/>
    <property type="evidence" value="ECO:0007669"/>
    <property type="project" value="UniProtKB-ARBA"/>
</dbReference>